<gene>
    <name evidence="2" type="ORF">KL86DPRO_40011</name>
</gene>
<dbReference type="PROSITE" id="PS51257">
    <property type="entry name" value="PROKAR_LIPOPROTEIN"/>
    <property type="match status" value="1"/>
</dbReference>
<organism evidence="2">
    <name type="scientific">uncultured delta proteobacterium</name>
    <dbReference type="NCBI Taxonomy" id="34034"/>
    <lineage>
        <taxon>Bacteria</taxon>
        <taxon>Deltaproteobacteria</taxon>
        <taxon>environmental samples</taxon>
    </lineage>
</organism>
<name>A0A212K8P4_9DELT</name>
<proteinExistence type="predicted"/>
<feature type="signal peptide" evidence="1">
    <location>
        <begin position="1"/>
        <end position="20"/>
    </location>
</feature>
<dbReference type="EMBL" id="FLUQ01000004">
    <property type="protein sequence ID" value="SBW08073.1"/>
    <property type="molecule type" value="Genomic_DNA"/>
</dbReference>
<dbReference type="AlphaFoldDB" id="A0A212K8P4"/>
<evidence type="ECO:0000313" key="2">
    <source>
        <dbReference type="EMBL" id="SBW08073.1"/>
    </source>
</evidence>
<protein>
    <recommendedName>
        <fullName evidence="3">Lipoprotein</fullName>
    </recommendedName>
</protein>
<evidence type="ECO:0008006" key="3">
    <source>
        <dbReference type="Google" id="ProtNLM"/>
    </source>
</evidence>
<sequence>MRILFAAIMLLTVFATPCFAGSCQDTQEAVSAAILERSGRVSDSHNVLLPDPESERGPLSNCLSVINHIGDGFTLGVNLPSMDQIITGLCNQVDSMIQQKINEAHNQVLSTVNQLGGNNLYKVYGTGGNYVIKIKDKIK</sequence>
<accession>A0A212K8P4</accession>
<reference evidence="2" key="1">
    <citation type="submission" date="2016-04" db="EMBL/GenBank/DDBJ databases">
        <authorList>
            <person name="Evans L.H."/>
            <person name="Alamgir A."/>
            <person name="Owens N."/>
            <person name="Weber N.D."/>
            <person name="Virtaneva K."/>
            <person name="Barbian K."/>
            <person name="Babar A."/>
            <person name="Rosenke K."/>
        </authorList>
    </citation>
    <scope>NUCLEOTIDE SEQUENCE</scope>
    <source>
        <strain evidence="2">86</strain>
    </source>
</reference>
<feature type="chain" id="PRO_5012939585" description="Lipoprotein" evidence="1">
    <location>
        <begin position="21"/>
        <end position="139"/>
    </location>
</feature>
<keyword evidence="1" id="KW-0732">Signal</keyword>
<evidence type="ECO:0000256" key="1">
    <source>
        <dbReference type="SAM" id="SignalP"/>
    </source>
</evidence>